<evidence type="ECO:0000256" key="2">
    <source>
        <dbReference type="ARBA" id="ARBA00022723"/>
    </source>
</evidence>
<dbReference type="InterPro" id="IPR044861">
    <property type="entry name" value="IPNS-like_FE2OG_OXY"/>
</dbReference>
<evidence type="ECO:0000256" key="1">
    <source>
        <dbReference type="ARBA" id="ARBA00008056"/>
    </source>
</evidence>
<dbReference type="GO" id="GO:0016491">
    <property type="term" value="F:oxidoreductase activity"/>
    <property type="evidence" value="ECO:0007669"/>
    <property type="project" value="UniProtKB-KW"/>
</dbReference>
<organism evidence="8 9">
    <name type="scientific">Persicimonas caeni</name>
    <dbReference type="NCBI Taxonomy" id="2292766"/>
    <lineage>
        <taxon>Bacteria</taxon>
        <taxon>Deltaproteobacteria</taxon>
        <taxon>Bradymonadales</taxon>
        <taxon>Bradymonadaceae</taxon>
        <taxon>Persicimonas</taxon>
    </lineage>
</organism>
<feature type="compositionally biased region" description="Basic and acidic residues" evidence="6">
    <location>
        <begin position="71"/>
        <end position="80"/>
    </location>
</feature>
<feature type="domain" description="Fe2OG dioxygenase" evidence="7">
    <location>
        <begin position="171"/>
        <end position="276"/>
    </location>
</feature>
<reference evidence="8 9" key="1">
    <citation type="submission" date="2019-06" db="EMBL/GenBank/DDBJ databases">
        <title>Persicimonas caeni gen. nov., sp. nov., a predatory bacterium isolated from solar saltern.</title>
        <authorList>
            <person name="Wang S."/>
        </authorList>
    </citation>
    <scope>NUCLEOTIDE SEQUENCE [LARGE SCALE GENOMIC DNA]</scope>
    <source>
        <strain evidence="8 9">YN101</strain>
    </source>
</reference>
<dbReference type="RefSeq" id="WP_141198818.1">
    <property type="nucleotide sequence ID" value="NZ_CP041186.1"/>
</dbReference>
<protein>
    <submittedName>
        <fullName evidence="8">Isopenicillin N synthase family oxygenase</fullName>
    </submittedName>
</protein>
<dbReference type="InterPro" id="IPR027443">
    <property type="entry name" value="IPNS-like_sf"/>
</dbReference>
<feature type="region of interest" description="Disordered" evidence="6">
    <location>
        <begin position="71"/>
        <end position="91"/>
    </location>
</feature>
<evidence type="ECO:0000256" key="3">
    <source>
        <dbReference type="ARBA" id="ARBA00023002"/>
    </source>
</evidence>
<dbReference type="InterPro" id="IPR026992">
    <property type="entry name" value="DIOX_N"/>
</dbReference>
<dbReference type="SUPFAM" id="SSF51197">
    <property type="entry name" value="Clavaminate synthase-like"/>
    <property type="match status" value="1"/>
</dbReference>
<dbReference type="EMBL" id="CP041186">
    <property type="protein sequence ID" value="QDG52346.1"/>
    <property type="molecule type" value="Genomic_DNA"/>
</dbReference>
<keyword evidence="9" id="KW-1185">Reference proteome</keyword>
<accession>A0A4Y6PVH8</accession>
<dbReference type="PRINTS" id="PR00682">
    <property type="entry name" value="IPNSYNTHASE"/>
</dbReference>
<dbReference type="Proteomes" id="UP000315995">
    <property type="component" value="Chromosome"/>
</dbReference>
<dbReference type="AlphaFoldDB" id="A0A4Y6PVH8"/>
<gene>
    <name evidence="8" type="ORF">FIV42_16845</name>
</gene>
<proteinExistence type="inferred from homology"/>
<dbReference type="PROSITE" id="PS51471">
    <property type="entry name" value="FE2OG_OXY"/>
    <property type="match status" value="1"/>
</dbReference>
<sequence length="316" mass="35525">MTVEQTIPVVNLADYDSDDPEVREAFVKKFGEGLNDLGFVAVEGHGVPQELIDRNYELFEEFFALDEETKGKYEQPDSGRQRGYTPFGMEHAKDNEKPDLKEFWHVGREFDADSPLAKRMPQNVWPDELPAFRDNTLALYDALEASAHKMLAAISEYLGQPKDFIPSKAQDGNSIIRIIHYPVCDGFDEPGQMRAAEHEDINLITLLPAATDSGLEILTRDGEWLPVPSLEGQLIVDTGDMMKRLTNDVIPATTHRVVNPEGEPEPRYSMPFFVHPHPDASLEVIADCVPEGEEPKYEPTTADEYLQERLRAIGVA</sequence>
<dbReference type="Pfam" id="PF03171">
    <property type="entry name" value="2OG-FeII_Oxy"/>
    <property type="match status" value="1"/>
</dbReference>
<name>A0A4Y6PVH8_PERCE</name>
<dbReference type="PANTHER" id="PTHR10209:SF881">
    <property type="entry name" value="FI07970P-RELATED"/>
    <property type="match status" value="1"/>
</dbReference>
<dbReference type="InterPro" id="IPR005123">
    <property type="entry name" value="Oxoglu/Fe-dep_dioxygenase_dom"/>
</dbReference>
<keyword evidence="4 5" id="KW-0408">Iron</keyword>
<evidence type="ECO:0000313" key="8">
    <source>
        <dbReference type="EMBL" id="QDG52346.1"/>
    </source>
</evidence>
<evidence type="ECO:0000259" key="7">
    <source>
        <dbReference type="PROSITE" id="PS51471"/>
    </source>
</evidence>
<evidence type="ECO:0000256" key="5">
    <source>
        <dbReference type="RuleBase" id="RU003682"/>
    </source>
</evidence>
<accession>A0A5B8Y8E8</accession>
<evidence type="ECO:0000256" key="6">
    <source>
        <dbReference type="SAM" id="MobiDB-lite"/>
    </source>
</evidence>
<comment type="similarity">
    <text evidence="1 5">Belongs to the iron/ascorbate-dependent oxidoreductase family.</text>
</comment>
<evidence type="ECO:0000313" key="9">
    <source>
        <dbReference type="Proteomes" id="UP000315995"/>
    </source>
</evidence>
<dbReference type="OrthoDB" id="21825at2"/>
<keyword evidence="2 5" id="KW-0479">Metal-binding</keyword>
<dbReference type="Pfam" id="PF14226">
    <property type="entry name" value="DIOX_N"/>
    <property type="match status" value="1"/>
</dbReference>
<dbReference type="Gene3D" id="2.60.120.330">
    <property type="entry name" value="B-lactam Antibiotic, Isopenicillin N Synthase, Chain"/>
    <property type="match status" value="1"/>
</dbReference>
<dbReference type="PANTHER" id="PTHR10209">
    <property type="entry name" value="OXIDOREDUCTASE, 2OG-FE II OXYGENASE FAMILY PROTEIN"/>
    <property type="match status" value="1"/>
</dbReference>
<dbReference type="GO" id="GO:0046872">
    <property type="term" value="F:metal ion binding"/>
    <property type="evidence" value="ECO:0007669"/>
    <property type="project" value="UniProtKB-KW"/>
</dbReference>
<keyword evidence="3 5" id="KW-0560">Oxidoreductase</keyword>
<evidence type="ECO:0000256" key="4">
    <source>
        <dbReference type="ARBA" id="ARBA00023004"/>
    </source>
</evidence>